<gene>
    <name evidence="3" type="ORF">MM415A02568_0006</name>
</gene>
<evidence type="ECO:0000313" key="3">
    <source>
        <dbReference type="EMBL" id="QJA72878.1"/>
    </source>
</evidence>
<accession>A0A6M3JU18</accession>
<dbReference type="EMBL" id="MT141985">
    <property type="protein sequence ID" value="QJA72878.1"/>
    <property type="molecule type" value="Genomic_DNA"/>
</dbReference>
<evidence type="ECO:0000259" key="1">
    <source>
        <dbReference type="SMART" id="SM00942"/>
    </source>
</evidence>
<proteinExistence type="predicted"/>
<dbReference type="Pfam" id="PF09250">
    <property type="entry name" value="Prim-Pol"/>
    <property type="match status" value="1"/>
</dbReference>
<dbReference type="SMART" id="SM00943">
    <property type="entry name" value="Prim-Pol"/>
    <property type="match status" value="1"/>
</dbReference>
<organism evidence="3">
    <name type="scientific">viral metagenome</name>
    <dbReference type="NCBI Taxonomy" id="1070528"/>
    <lineage>
        <taxon>unclassified sequences</taxon>
        <taxon>metagenomes</taxon>
        <taxon>organismal metagenomes</taxon>
    </lineage>
</organism>
<protein>
    <submittedName>
        <fullName evidence="3">Putative bifunctional DNA primase/polymerase</fullName>
    </submittedName>
</protein>
<dbReference type="Pfam" id="PF08708">
    <property type="entry name" value="PriCT_1"/>
    <property type="match status" value="1"/>
</dbReference>
<name>A0A6M3JU18_9ZZZZ</name>
<dbReference type="Gene3D" id="3.30.720.160">
    <property type="entry name" value="Bifunctional DNA primase/polymerase, N-terminal"/>
    <property type="match status" value="1"/>
</dbReference>
<dbReference type="SUPFAM" id="SSF56747">
    <property type="entry name" value="Prim-pol domain"/>
    <property type="match status" value="1"/>
</dbReference>
<dbReference type="InterPro" id="IPR014820">
    <property type="entry name" value="PriCT_1"/>
</dbReference>
<dbReference type="AlphaFoldDB" id="A0A6M3JU18"/>
<dbReference type="CDD" id="cd04859">
    <property type="entry name" value="Prim_Pol"/>
    <property type="match status" value="1"/>
</dbReference>
<reference evidence="3" key="1">
    <citation type="submission" date="2020-03" db="EMBL/GenBank/DDBJ databases">
        <title>The deep terrestrial virosphere.</title>
        <authorList>
            <person name="Holmfeldt K."/>
            <person name="Nilsson E."/>
            <person name="Simone D."/>
            <person name="Lopez-Fernandez M."/>
            <person name="Wu X."/>
            <person name="de Brujin I."/>
            <person name="Lundin D."/>
            <person name="Andersson A."/>
            <person name="Bertilsson S."/>
            <person name="Dopson M."/>
        </authorList>
    </citation>
    <scope>NUCLEOTIDE SEQUENCE</scope>
    <source>
        <strain evidence="3">MM415A02568</strain>
    </source>
</reference>
<feature type="domain" description="Primase C-terminal 1" evidence="1">
    <location>
        <begin position="219"/>
        <end position="284"/>
    </location>
</feature>
<evidence type="ECO:0000259" key="2">
    <source>
        <dbReference type="SMART" id="SM00943"/>
    </source>
</evidence>
<dbReference type="SMART" id="SM00942">
    <property type="entry name" value="PriCT_1"/>
    <property type="match status" value="1"/>
</dbReference>
<dbReference type="InterPro" id="IPR015330">
    <property type="entry name" value="DNA_primase/pol_bifunc_N"/>
</dbReference>
<sequence>MSLVETAIQYSQLGWSVFPIRAIDDPHPDDPSNDKRPYVKWKECQETRASEKKIRSWWNKFKNARIGIATGSISGIVAIDFDGPTARGQFEAKICDLPDTIMQNTGRPEGGFHALFKHPGNGYDIRPAVGKHLGIDGIDIRADGAYIVVAPSLHKSGKQYQWGKIDPVEHGLDDLLDMPQELLEFCTSPSRYKFKDAPKATLDTFDPEQPKNKPGWVNEILWGVKEGQRNHCCAKLAGYYLRYFSGDEDQAWISLSGWNMRNKPPLEDSELRKVLDSIKAREGINNFSEVVGKSLYNLEILKYPDGEVRYNLYVEGLDEHIQLTPEDLIQHRKFRTKFMVLTRTVMKPVKDETWFRVVEGALQDAQVILMSEDETHIAVVKRLILNDIKRGSFDNPEDHIENVCVIYNNQVHLYLSSVARHLQFQGTRFGSTKELGTVLRMIGFKNGSSKINGKVLRTWRIDLPDFEKTCFLDPGIVAVNLPDTV</sequence>
<feature type="domain" description="DNA primase/polymerase bifunctional N-terminal" evidence="2">
    <location>
        <begin position="7"/>
        <end position="182"/>
    </location>
</feature>